<evidence type="ECO:0000313" key="3">
    <source>
        <dbReference type="Proteomes" id="UP000017820"/>
    </source>
</evidence>
<accession>V4GZG6</accession>
<proteinExistence type="predicted"/>
<gene>
    <name evidence="2" type="ORF">PL2TA16_01675</name>
</gene>
<dbReference type="AlphaFoldDB" id="V4GZG6"/>
<feature type="region of interest" description="Disordered" evidence="1">
    <location>
        <begin position="166"/>
        <end position="203"/>
    </location>
</feature>
<evidence type="ECO:0000313" key="2">
    <source>
        <dbReference type="EMBL" id="ESP90571.1"/>
    </source>
</evidence>
<dbReference type="EMBL" id="AUSV01000134">
    <property type="protein sequence ID" value="ESP90571.1"/>
    <property type="molecule type" value="Genomic_DNA"/>
</dbReference>
<dbReference type="GeneID" id="29919321"/>
<sequence>MMKPKITASEDIKEATKLGTYERLRPGGASAKVAAKVEGTIKQEELKLALYDAKGNQSKTKGDVSVLGDVKLSKEIEITVSPKQQTKLGEELMVKSENKEIDDSPITNHFAIASYPQNWDLPSAKNSLVDDDEAIMEVSDAYESDGVPNDYSWLDEVMISEQVQGGAPVGPLTVGPGENSDYLDGDSPGSDSHTRISYGSIDKNKLKPDKDGTRYDGHITQTCIFKCGRTDVKDKVVPNSGYELTDSLERVKGRWKFWFTKIGKSVTANGYHSGAGKGNHTSDAYEVVTTTPDLTFKKWV</sequence>
<dbReference type="RefSeq" id="WP_023401928.1">
    <property type="nucleotide sequence ID" value="NZ_AUSV01000134.1"/>
</dbReference>
<dbReference type="PATRIC" id="fig|1353533.3.peg.5100"/>
<reference evidence="2 3" key="1">
    <citation type="submission" date="2013-07" db="EMBL/GenBank/DDBJ databases">
        <title>Draft genome sequence of Pseudoalteromonas luteoviolacea 2ta16.</title>
        <authorList>
            <person name="Allen E.E."/>
            <person name="Azam F."/>
            <person name="Podell S."/>
        </authorList>
    </citation>
    <scope>NUCLEOTIDE SEQUENCE [LARGE SCALE GENOMIC DNA]</scope>
    <source>
        <strain evidence="2 3">2ta16</strain>
    </source>
</reference>
<protein>
    <submittedName>
        <fullName evidence="2">Uncharacterized protein</fullName>
    </submittedName>
</protein>
<organism evidence="2 3">
    <name type="scientific">Pseudoalteromonas luteoviolacea (strain 2ta16)</name>
    <dbReference type="NCBI Taxonomy" id="1353533"/>
    <lineage>
        <taxon>Bacteria</taxon>
        <taxon>Pseudomonadati</taxon>
        <taxon>Pseudomonadota</taxon>
        <taxon>Gammaproteobacteria</taxon>
        <taxon>Alteromonadales</taxon>
        <taxon>Pseudoalteromonadaceae</taxon>
        <taxon>Pseudoalteromonas</taxon>
    </lineage>
</organism>
<dbReference type="Proteomes" id="UP000017820">
    <property type="component" value="Unassembled WGS sequence"/>
</dbReference>
<evidence type="ECO:0000256" key="1">
    <source>
        <dbReference type="SAM" id="MobiDB-lite"/>
    </source>
</evidence>
<name>V4GZG6_PSEL2</name>
<comment type="caution">
    <text evidence="2">The sequence shown here is derived from an EMBL/GenBank/DDBJ whole genome shotgun (WGS) entry which is preliminary data.</text>
</comment>